<keyword evidence="2" id="KW-1003">Cell membrane</keyword>
<dbReference type="SUPFAM" id="SSF103473">
    <property type="entry name" value="MFS general substrate transporter"/>
    <property type="match status" value="1"/>
</dbReference>
<feature type="transmembrane region" description="Helical" evidence="6">
    <location>
        <begin position="351"/>
        <end position="369"/>
    </location>
</feature>
<comment type="subcellular location">
    <subcellularLocation>
        <location evidence="1">Cell membrane</location>
        <topology evidence="1">Multi-pass membrane protein</topology>
    </subcellularLocation>
</comment>
<evidence type="ECO:0000313" key="8">
    <source>
        <dbReference type="EMBL" id="MBE9076219.1"/>
    </source>
</evidence>
<feature type="transmembrane region" description="Helical" evidence="6">
    <location>
        <begin position="35"/>
        <end position="54"/>
    </location>
</feature>
<feature type="transmembrane region" description="Helical" evidence="6">
    <location>
        <begin position="224"/>
        <end position="247"/>
    </location>
</feature>
<dbReference type="EMBL" id="JADEXG010000004">
    <property type="protein sequence ID" value="MBE9076219.1"/>
    <property type="molecule type" value="Genomic_DNA"/>
</dbReference>
<sequence length="373" mass="38518">MLVLLLAGGLSSAVGSVVAPVFPDVIEQFNVDPRWAGLLVSTHTLTMALASPLLGIWANRVGSLRILVPSLVAYALVGAAGALSQGFISMLLTRALVGVASGGIAAGSIGLLSQLYTGEARSRIMGYATSALATATIIFSLLGGWIGLYDWRYTFGLYGLSLPVALAALWTLPRRGQKSADLPQTQGLAKRVRQPDIYPLFLALAAVSAIFYVVVVYAPLYLKAAIGASSLFNGIVLAARSLGAALISALGASRLAKTVGVNGAIAIGFLCMALSLVAIPNLVHEPLILLSALLFGIGFGLVMPNFYSALADRSPEAQRAGIVAIGTGAASLGQFLSPLLFGPVWKAAGGGVFYGAAGLAILVGILNWLKQRR</sequence>
<keyword evidence="9" id="KW-1185">Reference proteome</keyword>
<feature type="transmembrane region" description="Helical" evidence="6">
    <location>
        <begin position="322"/>
        <end position="345"/>
    </location>
</feature>
<dbReference type="InterPro" id="IPR036259">
    <property type="entry name" value="MFS_trans_sf"/>
</dbReference>
<dbReference type="Proteomes" id="UP000636505">
    <property type="component" value="Unassembled WGS sequence"/>
</dbReference>
<proteinExistence type="predicted"/>
<feature type="transmembrane region" description="Helical" evidence="6">
    <location>
        <begin position="288"/>
        <end position="310"/>
    </location>
</feature>
<reference evidence="8" key="1">
    <citation type="submission" date="2020-10" db="EMBL/GenBank/DDBJ databases">
        <authorList>
            <person name="Castelo-Branco R."/>
            <person name="Eusebio N."/>
            <person name="Adriana R."/>
            <person name="Vieira A."/>
            <person name="Brugerolle De Fraissinette N."/>
            <person name="Rezende De Castro R."/>
            <person name="Schneider M.P."/>
            <person name="Vasconcelos V."/>
            <person name="Leao P.N."/>
        </authorList>
    </citation>
    <scope>NUCLEOTIDE SEQUENCE</scope>
    <source>
        <strain evidence="8">LEGE 07310</strain>
    </source>
</reference>
<keyword evidence="3 6" id="KW-0812">Transmembrane</keyword>
<name>A0A8J7DQA7_9CYAN</name>
<keyword evidence="5 6" id="KW-0472">Membrane</keyword>
<organism evidence="8 9">
    <name type="scientific">Vasconcelosia minhoensis LEGE 07310</name>
    <dbReference type="NCBI Taxonomy" id="915328"/>
    <lineage>
        <taxon>Bacteria</taxon>
        <taxon>Bacillati</taxon>
        <taxon>Cyanobacteriota</taxon>
        <taxon>Cyanophyceae</taxon>
        <taxon>Nodosilineales</taxon>
        <taxon>Cymatolegaceae</taxon>
        <taxon>Vasconcelosia</taxon>
        <taxon>Vasconcelosia minhoensis</taxon>
    </lineage>
</organism>
<feature type="transmembrane region" description="Helical" evidence="6">
    <location>
        <begin position="66"/>
        <end position="88"/>
    </location>
</feature>
<dbReference type="AlphaFoldDB" id="A0A8J7DQA7"/>
<dbReference type="InterPro" id="IPR011701">
    <property type="entry name" value="MFS"/>
</dbReference>
<evidence type="ECO:0000256" key="3">
    <source>
        <dbReference type="ARBA" id="ARBA00022692"/>
    </source>
</evidence>
<feature type="transmembrane region" description="Helical" evidence="6">
    <location>
        <begin position="259"/>
        <end position="282"/>
    </location>
</feature>
<dbReference type="GO" id="GO:0005886">
    <property type="term" value="C:plasma membrane"/>
    <property type="evidence" value="ECO:0007669"/>
    <property type="project" value="UniProtKB-SubCell"/>
</dbReference>
<feature type="domain" description="Major facilitator superfamily (MFS) profile" evidence="7">
    <location>
        <begin position="1"/>
        <end position="373"/>
    </location>
</feature>
<evidence type="ECO:0000256" key="5">
    <source>
        <dbReference type="ARBA" id="ARBA00023136"/>
    </source>
</evidence>
<accession>A0A8J7DQA7</accession>
<feature type="transmembrane region" description="Helical" evidence="6">
    <location>
        <begin position="124"/>
        <end position="147"/>
    </location>
</feature>
<comment type="caution">
    <text evidence="8">The sequence shown here is derived from an EMBL/GenBank/DDBJ whole genome shotgun (WGS) entry which is preliminary data.</text>
</comment>
<dbReference type="Gene3D" id="1.20.1250.20">
    <property type="entry name" value="MFS general substrate transporter like domains"/>
    <property type="match status" value="1"/>
</dbReference>
<evidence type="ECO:0000256" key="4">
    <source>
        <dbReference type="ARBA" id="ARBA00022989"/>
    </source>
</evidence>
<dbReference type="Pfam" id="PF07690">
    <property type="entry name" value="MFS_1"/>
    <property type="match status" value="1"/>
</dbReference>
<dbReference type="PROSITE" id="PS50850">
    <property type="entry name" value="MFS"/>
    <property type="match status" value="1"/>
</dbReference>
<feature type="transmembrane region" description="Helical" evidence="6">
    <location>
        <begin position="153"/>
        <end position="172"/>
    </location>
</feature>
<keyword evidence="4 6" id="KW-1133">Transmembrane helix</keyword>
<dbReference type="InterPro" id="IPR050189">
    <property type="entry name" value="MFS_Efflux_Transporters"/>
</dbReference>
<protein>
    <submittedName>
        <fullName evidence="8">MFS transporter</fullName>
    </submittedName>
</protein>
<evidence type="ECO:0000256" key="2">
    <source>
        <dbReference type="ARBA" id="ARBA00022475"/>
    </source>
</evidence>
<dbReference type="PANTHER" id="PTHR43124:SF3">
    <property type="entry name" value="CHLORAMPHENICOL EFFLUX PUMP RV0191"/>
    <property type="match status" value="1"/>
</dbReference>
<feature type="transmembrane region" description="Helical" evidence="6">
    <location>
        <begin position="197"/>
        <end position="218"/>
    </location>
</feature>
<gene>
    <name evidence="8" type="ORF">IQ241_02725</name>
</gene>
<evidence type="ECO:0000259" key="7">
    <source>
        <dbReference type="PROSITE" id="PS50850"/>
    </source>
</evidence>
<evidence type="ECO:0000313" key="9">
    <source>
        <dbReference type="Proteomes" id="UP000636505"/>
    </source>
</evidence>
<feature type="transmembrane region" description="Helical" evidence="6">
    <location>
        <begin position="94"/>
        <end position="112"/>
    </location>
</feature>
<dbReference type="PANTHER" id="PTHR43124">
    <property type="entry name" value="PURINE EFFLUX PUMP PBUE"/>
    <property type="match status" value="1"/>
</dbReference>
<dbReference type="InterPro" id="IPR020846">
    <property type="entry name" value="MFS_dom"/>
</dbReference>
<dbReference type="GO" id="GO:0022857">
    <property type="term" value="F:transmembrane transporter activity"/>
    <property type="evidence" value="ECO:0007669"/>
    <property type="project" value="InterPro"/>
</dbReference>
<dbReference type="CDD" id="cd17473">
    <property type="entry name" value="MFS_arabinose_efflux_permease_like"/>
    <property type="match status" value="1"/>
</dbReference>
<evidence type="ECO:0000256" key="6">
    <source>
        <dbReference type="SAM" id="Phobius"/>
    </source>
</evidence>
<evidence type="ECO:0000256" key="1">
    <source>
        <dbReference type="ARBA" id="ARBA00004651"/>
    </source>
</evidence>